<dbReference type="PANTHER" id="PTHR30055:SF234">
    <property type="entry name" value="HTH-TYPE TRANSCRIPTIONAL REGULATOR BETI"/>
    <property type="match status" value="1"/>
</dbReference>
<feature type="DNA-binding region" description="H-T-H motif" evidence="4">
    <location>
        <begin position="51"/>
        <end position="70"/>
    </location>
</feature>
<dbReference type="RefSeq" id="WP_184017904.1">
    <property type="nucleotide sequence ID" value="NZ_JACIJC010000003.1"/>
</dbReference>
<dbReference type="InterPro" id="IPR009057">
    <property type="entry name" value="Homeodomain-like_sf"/>
</dbReference>
<dbReference type="EMBL" id="JACIJC010000003">
    <property type="protein sequence ID" value="MBB5685974.1"/>
    <property type="molecule type" value="Genomic_DNA"/>
</dbReference>
<evidence type="ECO:0000256" key="3">
    <source>
        <dbReference type="ARBA" id="ARBA00023163"/>
    </source>
</evidence>
<dbReference type="FunFam" id="1.10.10.60:FF:000141">
    <property type="entry name" value="TetR family transcriptional regulator"/>
    <property type="match status" value="1"/>
</dbReference>
<evidence type="ECO:0000256" key="1">
    <source>
        <dbReference type="ARBA" id="ARBA00023015"/>
    </source>
</evidence>
<dbReference type="PRINTS" id="PR00455">
    <property type="entry name" value="HTHTETR"/>
</dbReference>
<accession>A0A7W9AI97</accession>
<protein>
    <submittedName>
        <fullName evidence="6">AcrR family transcriptional regulator</fullName>
    </submittedName>
</protein>
<dbReference type="PANTHER" id="PTHR30055">
    <property type="entry name" value="HTH-TYPE TRANSCRIPTIONAL REGULATOR RUTR"/>
    <property type="match status" value="1"/>
</dbReference>
<dbReference type="SUPFAM" id="SSF46689">
    <property type="entry name" value="Homeodomain-like"/>
    <property type="match status" value="1"/>
</dbReference>
<gene>
    <name evidence="6" type="ORF">FHS49_001990</name>
</gene>
<reference evidence="6 7" key="1">
    <citation type="submission" date="2020-08" db="EMBL/GenBank/DDBJ databases">
        <title>Genomic Encyclopedia of Type Strains, Phase IV (KMG-IV): sequencing the most valuable type-strain genomes for metagenomic binning, comparative biology and taxonomic classification.</title>
        <authorList>
            <person name="Goeker M."/>
        </authorList>
    </citation>
    <scope>NUCLEOTIDE SEQUENCE [LARGE SCALE GENOMIC DNA]</scope>
    <source>
        <strain evidence="6 7">DSM 25079</strain>
    </source>
</reference>
<name>A0A7W9AI97_9SPHN</name>
<dbReference type="InterPro" id="IPR001647">
    <property type="entry name" value="HTH_TetR"/>
</dbReference>
<dbReference type="GO" id="GO:0000976">
    <property type="term" value="F:transcription cis-regulatory region binding"/>
    <property type="evidence" value="ECO:0007669"/>
    <property type="project" value="TreeGrafter"/>
</dbReference>
<evidence type="ECO:0000313" key="6">
    <source>
        <dbReference type="EMBL" id="MBB5685974.1"/>
    </source>
</evidence>
<proteinExistence type="predicted"/>
<dbReference type="Proteomes" id="UP000549617">
    <property type="component" value="Unassembled WGS sequence"/>
</dbReference>
<dbReference type="AlphaFoldDB" id="A0A7W9AI97"/>
<organism evidence="6 7">
    <name type="scientific">Sphingobium boeckii</name>
    <dbReference type="NCBI Taxonomy" id="1082345"/>
    <lineage>
        <taxon>Bacteria</taxon>
        <taxon>Pseudomonadati</taxon>
        <taxon>Pseudomonadota</taxon>
        <taxon>Alphaproteobacteria</taxon>
        <taxon>Sphingomonadales</taxon>
        <taxon>Sphingomonadaceae</taxon>
        <taxon>Sphingobium</taxon>
    </lineage>
</organism>
<sequence length="226" mass="25109">MALRDGQTIVGIADAPSRRGRPTAERTSEIDAAIRSTARQLFLDMGFDATRMDDIATAARVSKGTLYARYDSKEALFRAIIQDLLGNLSLRAGQQDEDLPANLELRLRHHAHTLIAVFGWSEYTLATRLIRNASPSFPEIMQIWDEIGNRHYIDFLAEDMAQASDLPASHEVDWLLLANIFLHTISGWHGQESMTGAVDESEAEAHCDKVIAAIMTVIASARRTPH</sequence>
<evidence type="ECO:0000256" key="4">
    <source>
        <dbReference type="PROSITE-ProRule" id="PRU00335"/>
    </source>
</evidence>
<dbReference type="Pfam" id="PF00440">
    <property type="entry name" value="TetR_N"/>
    <property type="match status" value="1"/>
</dbReference>
<keyword evidence="7" id="KW-1185">Reference proteome</keyword>
<evidence type="ECO:0000256" key="2">
    <source>
        <dbReference type="ARBA" id="ARBA00023125"/>
    </source>
</evidence>
<keyword evidence="1" id="KW-0805">Transcription regulation</keyword>
<evidence type="ECO:0000313" key="7">
    <source>
        <dbReference type="Proteomes" id="UP000549617"/>
    </source>
</evidence>
<keyword evidence="2 4" id="KW-0238">DNA-binding</keyword>
<keyword evidence="3" id="KW-0804">Transcription</keyword>
<comment type="caution">
    <text evidence="6">The sequence shown here is derived from an EMBL/GenBank/DDBJ whole genome shotgun (WGS) entry which is preliminary data.</text>
</comment>
<evidence type="ECO:0000259" key="5">
    <source>
        <dbReference type="PROSITE" id="PS50977"/>
    </source>
</evidence>
<dbReference type="GO" id="GO:0003700">
    <property type="term" value="F:DNA-binding transcription factor activity"/>
    <property type="evidence" value="ECO:0007669"/>
    <property type="project" value="TreeGrafter"/>
</dbReference>
<dbReference type="Gene3D" id="1.10.357.10">
    <property type="entry name" value="Tetracycline Repressor, domain 2"/>
    <property type="match status" value="1"/>
</dbReference>
<dbReference type="InterPro" id="IPR050109">
    <property type="entry name" value="HTH-type_TetR-like_transc_reg"/>
</dbReference>
<feature type="domain" description="HTH tetR-type" evidence="5">
    <location>
        <begin position="28"/>
        <end position="88"/>
    </location>
</feature>
<dbReference type="PROSITE" id="PS50977">
    <property type="entry name" value="HTH_TETR_2"/>
    <property type="match status" value="1"/>
</dbReference>